<dbReference type="SUPFAM" id="SSF53474">
    <property type="entry name" value="alpha/beta-Hydrolases"/>
    <property type="match status" value="1"/>
</dbReference>
<dbReference type="AlphaFoldDB" id="A0A1X2GLT2"/>
<dbReference type="Pfam" id="PF07859">
    <property type="entry name" value="Abhydrolase_3"/>
    <property type="match status" value="1"/>
</dbReference>
<dbReference type="PANTHER" id="PTHR48081:SF31">
    <property type="entry name" value="STERYL ACETYL HYDROLASE MUG81-RELATED"/>
    <property type="match status" value="1"/>
</dbReference>
<evidence type="ECO:0000256" key="2">
    <source>
        <dbReference type="SAM" id="SignalP"/>
    </source>
</evidence>
<dbReference type="STRING" id="101127.A0A1X2GLT2"/>
<dbReference type="Gene3D" id="3.40.50.1820">
    <property type="entry name" value="alpha/beta hydrolase"/>
    <property type="match status" value="1"/>
</dbReference>
<keyword evidence="2" id="KW-0732">Signal</keyword>
<proteinExistence type="predicted"/>
<evidence type="ECO:0000256" key="1">
    <source>
        <dbReference type="ARBA" id="ARBA00022801"/>
    </source>
</evidence>
<reference evidence="4 5" key="1">
    <citation type="submission" date="2016-07" db="EMBL/GenBank/DDBJ databases">
        <title>Pervasive Adenine N6-methylation of Active Genes in Fungi.</title>
        <authorList>
            <consortium name="DOE Joint Genome Institute"/>
            <person name="Mondo S.J."/>
            <person name="Dannebaum R.O."/>
            <person name="Kuo R.C."/>
            <person name="Labutti K."/>
            <person name="Haridas S."/>
            <person name="Kuo A."/>
            <person name="Salamov A."/>
            <person name="Ahrendt S.R."/>
            <person name="Lipzen A."/>
            <person name="Sullivan W."/>
            <person name="Andreopoulos W.B."/>
            <person name="Clum A."/>
            <person name="Lindquist E."/>
            <person name="Daum C."/>
            <person name="Ramamoorthy G.K."/>
            <person name="Gryganskyi A."/>
            <person name="Culley D."/>
            <person name="Magnuson J.K."/>
            <person name="James T.Y."/>
            <person name="O'Malley M.A."/>
            <person name="Stajich J.E."/>
            <person name="Spatafora J.W."/>
            <person name="Visel A."/>
            <person name="Grigoriev I.V."/>
        </authorList>
    </citation>
    <scope>NUCLEOTIDE SEQUENCE [LARGE SCALE GENOMIC DNA]</scope>
    <source>
        <strain evidence="4 5">NRRL 3301</strain>
    </source>
</reference>
<protein>
    <submittedName>
        <fullName evidence="4">Alpha/beta-hydrolase</fullName>
    </submittedName>
</protein>
<name>A0A1X2GLT2_9FUNG</name>
<feature type="signal peptide" evidence="2">
    <location>
        <begin position="1"/>
        <end position="30"/>
    </location>
</feature>
<evidence type="ECO:0000313" key="5">
    <source>
        <dbReference type="Proteomes" id="UP000242146"/>
    </source>
</evidence>
<dbReference type="EMBL" id="MCGT01000009">
    <property type="protein sequence ID" value="ORX56757.1"/>
    <property type="molecule type" value="Genomic_DNA"/>
</dbReference>
<dbReference type="OrthoDB" id="408631at2759"/>
<sequence length="367" mass="41304">MRDNFTPGKGTLAFALLAAFLTIKPTQKRAVDVLFGILKEILLSLPHSLRISVVRHILGQIGRRGQIMMDLSTAPHGSQWDWITPIESSEANVKGYWIDQSVQMHADRQEFIRATASKTDLTILYIHGGGFRMGTSLMYTETYIRLLQTLKNSFGVNARVCTMDYRFAPEWNVGQMLDAVLEVYKHLLSSGVQPSKLIIGGDSAGGYLTAMALSRIRDMQMPTPLGAIIVSPLVTYLTDSSSFAKHKAFDCIPDNLARQNFKELFPQLEFTSEEESTTYLRSVFPLYSDTTSFPPVLVTYGKRERFSDHIEAFIHSLKQADIQVEVIAKDNEPHVFNVTPFLASSKRVWADQVDQMAGWCAKRLEEQ</sequence>
<dbReference type="InterPro" id="IPR013094">
    <property type="entry name" value="AB_hydrolase_3"/>
</dbReference>
<dbReference type="GO" id="GO:0016787">
    <property type="term" value="F:hydrolase activity"/>
    <property type="evidence" value="ECO:0007669"/>
    <property type="project" value="UniProtKB-KW"/>
</dbReference>
<dbReference type="InterPro" id="IPR029058">
    <property type="entry name" value="AB_hydrolase_fold"/>
</dbReference>
<evidence type="ECO:0000313" key="4">
    <source>
        <dbReference type="EMBL" id="ORX56757.1"/>
    </source>
</evidence>
<keyword evidence="5" id="KW-1185">Reference proteome</keyword>
<gene>
    <name evidence="4" type="ORF">DM01DRAFT_1334321</name>
</gene>
<dbReference type="InterPro" id="IPR050300">
    <property type="entry name" value="GDXG_lipolytic_enzyme"/>
</dbReference>
<feature type="domain" description="Alpha/beta hydrolase fold-3" evidence="3">
    <location>
        <begin position="123"/>
        <end position="336"/>
    </location>
</feature>
<keyword evidence="1 4" id="KW-0378">Hydrolase</keyword>
<organism evidence="4 5">
    <name type="scientific">Hesseltinella vesiculosa</name>
    <dbReference type="NCBI Taxonomy" id="101127"/>
    <lineage>
        <taxon>Eukaryota</taxon>
        <taxon>Fungi</taxon>
        <taxon>Fungi incertae sedis</taxon>
        <taxon>Mucoromycota</taxon>
        <taxon>Mucoromycotina</taxon>
        <taxon>Mucoromycetes</taxon>
        <taxon>Mucorales</taxon>
        <taxon>Cunninghamellaceae</taxon>
        <taxon>Hesseltinella</taxon>
    </lineage>
</organism>
<accession>A0A1X2GLT2</accession>
<dbReference type="Proteomes" id="UP000242146">
    <property type="component" value="Unassembled WGS sequence"/>
</dbReference>
<dbReference type="PANTHER" id="PTHR48081">
    <property type="entry name" value="AB HYDROLASE SUPERFAMILY PROTEIN C4A8.06C"/>
    <property type="match status" value="1"/>
</dbReference>
<comment type="caution">
    <text evidence="4">The sequence shown here is derived from an EMBL/GenBank/DDBJ whole genome shotgun (WGS) entry which is preliminary data.</text>
</comment>
<feature type="chain" id="PRO_5012371793" evidence="2">
    <location>
        <begin position="31"/>
        <end position="367"/>
    </location>
</feature>
<evidence type="ECO:0000259" key="3">
    <source>
        <dbReference type="Pfam" id="PF07859"/>
    </source>
</evidence>